<reference evidence="2" key="2">
    <citation type="submission" date="2015-06" db="UniProtKB">
        <authorList>
            <consortium name="EnsemblPlants"/>
        </authorList>
    </citation>
    <scope>IDENTIFICATION</scope>
    <source>
        <strain evidence="2">DM1-3 516 R44</strain>
    </source>
</reference>
<name>M1BFP5_SOLTU</name>
<dbReference type="InParanoid" id="M1BFP5"/>
<sequence length="242" mass="27206">MQACIPPGALARGRGKSLKSMGFKRVMAEETTPIGQNKNLKASTYQKEPAQNVIVVPFAFDPNEDDGPLSPEVEVMQDIQTNEIKSSCWKSSYIFVRHLGILVRDRNMCPLRVHSWMDIEKDKLEHMWNAVTVEIQKLVQSDSSLTNIEVVEKCFGLQRKSHVIGFGGGITSKELKGGNSSKAALLDKLNASEKENELLKKRMDELENKCQRMDELERKYEQLASVVFGEPTSTPSCKCSVW</sequence>
<dbReference type="EnsemblPlants" id="PGSC0003DMT400044156">
    <property type="protein sequence ID" value="PGSC0003DMT400044156"/>
    <property type="gene ID" value="PGSC0003DMG400017141"/>
</dbReference>
<dbReference type="PaxDb" id="4113-PGSC0003DMT400044156"/>
<keyword evidence="3" id="KW-1185">Reference proteome</keyword>
<protein>
    <submittedName>
        <fullName evidence="2">Transposon protein, CACTA, En/Spm sub-class</fullName>
    </submittedName>
</protein>
<evidence type="ECO:0000313" key="2">
    <source>
        <dbReference type="EnsemblPlants" id="PGSC0003DMT400044156"/>
    </source>
</evidence>
<proteinExistence type="predicted"/>
<reference evidence="3" key="1">
    <citation type="journal article" date="2011" name="Nature">
        <title>Genome sequence and analysis of the tuber crop potato.</title>
        <authorList>
            <consortium name="The Potato Genome Sequencing Consortium"/>
        </authorList>
    </citation>
    <scope>NUCLEOTIDE SEQUENCE [LARGE SCALE GENOMIC DNA]</scope>
    <source>
        <strain evidence="3">cv. DM1-3 516 R44</strain>
    </source>
</reference>
<evidence type="ECO:0000256" key="1">
    <source>
        <dbReference type="SAM" id="Coils"/>
    </source>
</evidence>
<dbReference type="PANTHER" id="PTHR33499">
    <property type="entry name" value="OS12G0282400 PROTEIN-RELATED"/>
    <property type="match status" value="1"/>
</dbReference>
<dbReference type="Proteomes" id="UP000011115">
    <property type="component" value="Unassembled WGS sequence"/>
</dbReference>
<dbReference type="Gramene" id="PGSC0003DMT400044156">
    <property type="protein sequence ID" value="PGSC0003DMT400044156"/>
    <property type="gene ID" value="PGSC0003DMG400017141"/>
</dbReference>
<feature type="coiled-coil region" evidence="1">
    <location>
        <begin position="182"/>
        <end position="226"/>
    </location>
</feature>
<organism evidence="2 3">
    <name type="scientific">Solanum tuberosum</name>
    <name type="common">Potato</name>
    <dbReference type="NCBI Taxonomy" id="4113"/>
    <lineage>
        <taxon>Eukaryota</taxon>
        <taxon>Viridiplantae</taxon>
        <taxon>Streptophyta</taxon>
        <taxon>Embryophyta</taxon>
        <taxon>Tracheophyta</taxon>
        <taxon>Spermatophyta</taxon>
        <taxon>Magnoliopsida</taxon>
        <taxon>eudicotyledons</taxon>
        <taxon>Gunneridae</taxon>
        <taxon>Pentapetalae</taxon>
        <taxon>asterids</taxon>
        <taxon>lamiids</taxon>
        <taxon>Solanales</taxon>
        <taxon>Solanaceae</taxon>
        <taxon>Solanoideae</taxon>
        <taxon>Solaneae</taxon>
        <taxon>Solanum</taxon>
    </lineage>
</organism>
<accession>M1BFP5</accession>
<dbReference type="AlphaFoldDB" id="M1BFP5"/>
<dbReference type="HOGENOM" id="CLU_1002578_0_0_1"/>
<dbReference type="PANTHER" id="PTHR33499:SF41">
    <property type="entry name" value="TRANSPOSON PROTEIN, CACTA, EN_SPM SUB-CLASS"/>
    <property type="match status" value="1"/>
</dbReference>
<evidence type="ECO:0000313" key="3">
    <source>
        <dbReference type="Proteomes" id="UP000011115"/>
    </source>
</evidence>
<keyword evidence="1" id="KW-0175">Coiled coil</keyword>